<sequence>GSERVQWGVWKAQWRSGRHTDGSESTSDSEGVGGVEGPRRGAGDRGQGRRIAQRRQLGADGCDGVGQEESAETQKAQGGSESTAGG</sequence>
<dbReference type="AlphaFoldDB" id="A0AAE0EZF7"/>
<proteinExistence type="predicted"/>
<evidence type="ECO:0000313" key="3">
    <source>
        <dbReference type="Proteomes" id="UP001190700"/>
    </source>
</evidence>
<reference evidence="2 3" key="1">
    <citation type="journal article" date="2015" name="Genome Biol. Evol.">
        <title>Comparative Genomics of a Bacterivorous Green Alga Reveals Evolutionary Causalities and Consequences of Phago-Mixotrophic Mode of Nutrition.</title>
        <authorList>
            <person name="Burns J.A."/>
            <person name="Paasch A."/>
            <person name="Narechania A."/>
            <person name="Kim E."/>
        </authorList>
    </citation>
    <scope>NUCLEOTIDE SEQUENCE [LARGE SCALE GENOMIC DNA]</scope>
    <source>
        <strain evidence="2 3">PLY_AMNH</strain>
    </source>
</reference>
<protein>
    <submittedName>
        <fullName evidence="2">Uncharacterized protein</fullName>
    </submittedName>
</protein>
<keyword evidence="3" id="KW-1185">Reference proteome</keyword>
<evidence type="ECO:0000313" key="2">
    <source>
        <dbReference type="EMBL" id="KAK3244705.1"/>
    </source>
</evidence>
<feature type="compositionally biased region" description="Polar residues" evidence="1">
    <location>
        <begin position="73"/>
        <end position="86"/>
    </location>
</feature>
<comment type="caution">
    <text evidence="2">The sequence shown here is derived from an EMBL/GenBank/DDBJ whole genome shotgun (WGS) entry which is preliminary data.</text>
</comment>
<dbReference type="EMBL" id="LGRX02031541">
    <property type="protein sequence ID" value="KAK3244705.1"/>
    <property type="molecule type" value="Genomic_DNA"/>
</dbReference>
<name>A0AAE0EZF7_9CHLO</name>
<gene>
    <name evidence="2" type="ORF">CYMTET_45694</name>
</gene>
<feature type="region of interest" description="Disordered" evidence="1">
    <location>
        <begin position="1"/>
        <end position="86"/>
    </location>
</feature>
<feature type="compositionally biased region" description="Basic and acidic residues" evidence="1">
    <location>
        <begin position="37"/>
        <end position="47"/>
    </location>
</feature>
<feature type="non-terminal residue" evidence="2">
    <location>
        <position position="1"/>
    </location>
</feature>
<dbReference type="Proteomes" id="UP001190700">
    <property type="component" value="Unassembled WGS sequence"/>
</dbReference>
<accession>A0AAE0EZF7</accession>
<organism evidence="2 3">
    <name type="scientific">Cymbomonas tetramitiformis</name>
    <dbReference type="NCBI Taxonomy" id="36881"/>
    <lineage>
        <taxon>Eukaryota</taxon>
        <taxon>Viridiplantae</taxon>
        <taxon>Chlorophyta</taxon>
        <taxon>Pyramimonadophyceae</taxon>
        <taxon>Pyramimonadales</taxon>
        <taxon>Pyramimonadaceae</taxon>
        <taxon>Cymbomonas</taxon>
    </lineage>
</organism>
<evidence type="ECO:0000256" key="1">
    <source>
        <dbReference type="SAM" id="MobiDB-lite"/>
    </source>
</evidence>